<dbReference type="Pfam" id="PF12902">
    <property type="entry name" value="Ferritin-like"/>
    <property type="match status" value="1"/>
</dbReference>
<name>W7QBQ8_9ALTE</name>
<sequence>MDATQKLAKIQQDLQTAIELELSTLPPYLTAYFSIHPGTNVAAANAIRSVFMEEMLHLCLAGNTLVSIGGQVKLGKDNIPKYPLTLEFKGREFAINLEKFSKSAIQTFRRIELPDGMPPLELSLKAQQDLNVDGYSIGEFYHNIIKELVALDNEYSKQGKHLFSQDTSSQITETYFWRGGGKPIAVTDISSAKQALNEIIDQGEGAAASLYDGDYDDYDQHQDLAHYYKFSQVYYGRHYLPDDDPKMPPTGEPIEVNYQQVYSMVKNPTHQSYAQNPDLQSLNHKFNQAYSLMLQQIEQAFSGNPRVLYNAIMNGMHDLSPIATTMAKIELDPAKTDGLTGCPSFEWVEPVE</sequence>
<accession>W7QBQ8</accession>
<dbReference type="PANTHER" id="PTHR34400:SF4">
    <property type="entry name" value="MEMBRANE PROTEIN"/>
    <property type="match status" value="1"/>
</dbReference>
<proteinExistence type="predicted"/>
<dbReference type="EMBL" id="ARZY01000024">
    <property type="protein sequence ID" value="EWH09426.1"/>
    <property type="molecule type" value="Genomic_DNA"/>
</dbReference>
<evidence type="ECO:0000313" key="2">
    <source>
        <dbReference type="EMBL" id="EWH09426.1"/>
    </source>
</evidence>
<evidence type="ECO:0000313" key="3">
    <source>
        <dbReference type="Proteomes" id="UP000019276"/>
    </source>
</evidence>
<feature type="domain" description="Iminophenyl-pyruvate dimer synthase" evidence="1">
    <location>
        <begin position="14"/>
        <end position="234"/>
    </location>
</feature>
<dbReference type="STRING" id="1328313.DS2_12869"/>
<dbReference type="PANTHER" id="PTHR34400">
    <property type="match status" value="1"/>
</dbReference>
<dbReference type="AlphaFoldDB" id="W7QBQ8"/>
<gene>
    <name evidence="2" type="ORF">DS2_12869</name>
</gene>
<dbReference type="InterPro" id="IPR012347">
    <property type="entry name" value="Ferritin-like"/>
</dbReference>
<dbReference type="Gene3D" id="1.20.1260.10">
    <property type="match status" value="1"/>
</dbReference>
<dbReference type="InterPro" id="IPR026820">
    <property type="entry name" value="VioB/RebD_dom"/>
</dbReference>
<organism evidence="2 3">
    <name type="scientific">Catenovulum agarivorans DS-2</name>
    <dbReference type="NCBI Taxonomy" id="1328313"/>
    <lineage>
        <taxon>Bacteria</taxon>
        <taxon>Pseudomonadati</taxon>
        <taxon>Pseudomonadota</taxon>
        <taxon>Gammaproteobacteria</taxon>
        <taxon>Alteromonadales</taxon>
        <taxon>Alteromonadaceae</taxon>
        <taxon>Catenovulum</taxon>
    </lineage>
</organism>
<dbReference type="eggNOG" id="COG3369">
    <property type="taxonomic scope" value="Bacteria"/>
</dbReference>
<evidence type="ECO:0000259" key="1">
    <source>
        <dbReference type="Pfam" id="PF12902"/>
    </source>
</evidence>
<protein>
    <recommendedName>
        <fullName evidence="1">Iminophenyl-pyruvate dimer synthase domain-containing protein</fullName>
    </recommendedName>
</protein>
<keyword evidence="3" id="KW-1185">Reference proteome</keyword>
<reference evidence="2 3" key="1">
    <citation type="journal article" date="2014" name="Genome Announc.">
        <title>Draft Genome Sequence of the Agar-Degrading Bacterium Catenovulum sp. Strain DS-2, Isolated from Intestines of Haliotis diversicolor.</title>
        <authorList>
            <person name="Shan D."/>
            <person name="Li X."/>
            <person name="Gu Z."/>
            <person name="Wei G."/>
            <person name="Gao Z."/>
            <person name="Shao Z."/>
        </authorList>
    </citation>
    <scope>NUCLEOTIDE SEQUENCE [LARGE SCALE GENOMIC DNA]</scope>
    <source>
        <strain evidence="2 3">DS-2</strain>
    </source>
</reference>
<dbReference type="Proteomes" id="UP000019276">
    <property type="component" value="Unassembled WGS sequence"/>
</dbReference>
<comment type="caution">
    <text evidence="2">The sequence shown here is derived from an EMBL/GenBank/DDBJ whole genome shotgun (WGS) entry which is preliminary data.</text>
</comment>
<dbReference type="OrthoDB" id="9795032at2"/>
<dbReference type="RefSeq" id="WP_035015218.1">
    <property type="nucleotide sequence ID" value="NZ_ARZY01000024.1"/>
</dbReference>